<dbReference type="AlphaFoldDB" id="A0A0L8FQI2"/>
<evidence type="ECO:0000313" key="1">
    <source>
        <dbReference type="EMBL" id="KOF66630.1"/>
    </source>
</evidence>
<gene>
    <name evidence="1" type="ORF">OCBIM_22011738mg</name>
</gene>
<sequence length="63" mass="7134">MLLLIQFPIPTSIHTTQVTRPNGAVLSFTKELMFDIIICAELSRATIILPIIDFFHTYQGETL</sequence>
<protein>
    <submittedName>
        <fullName evidence="1">Uncharacterized protein</fullName>
    </submittedName>
</protein>
<dbReference type="EMBL" id="KQ427887">
    <property type="protein sequence ID" value="KOF66630.1"/>
    <property type="molecule type" value="Genomic_DNA"/>
</dbReference>
<reference evidence="1" key="1">
    <citation type="submission" date="2015-07" db="EMBL/GenBank/DDBJ databases">
        <title>MeaNS - Measles Nucleotide Surveillance Program.</title>
        <authorList>
            <person name="Tran T."/>
            <person name="Druce J."/>
        </authorList>
    </citation>
    <scope>NUCLEOTIDE SEQUENCE</scope>
    <source>
        <strain evidence="1">UCB-OBI-ISO-001</strain>
        <tissue evidence="1">Gonad</tissue>
    </source>
</reference>
<organism evidence="1">
    <name type="scientific">Octopus bimaculoides</name>
    <name type="common">California two-spotted octopus</name>
    <dbReference type="NCBI Taxonomy" id="37653"/>
    <lineage>
        <taxon>Eukaryota</taxon>
        <taxon>Metazoa</taxon>
        <taxon>Spiralia</taxon>
        <taxon>Lophotrochozoa</taxon>
        <taxon>Mollusca</taxon>
        <taxon>Cephalopoda</taxon>
        <taxon>Coleoidea</taxon>
        <taxon>Octopodiformes</taxon>
        <taxon>Octopoda</taxon>
        <taxon>Incirrata</taxon>
        <taxon>Octopodidae</taxon>
        <taxon>Octopus</taxon>
    </lineage>
</organism>
<accession>A0A0L8FQI2</accession>
<proteinExistence type="predicted"/>
<name>A0A0L8FQI2_OCTBM</name>